<dbReference type="PRINTS" id="PR00722">
    <property type="entry name" value="CHYMOTRYPSIN"/>
</dbReference>
<evidence type="ECO:0000256" key="1">
    <source>
        <dbReference type="ARBA" id="ARBA00022659"/>
    </source>
</evidence>
<dbReference type="InterPro" id="IPR001314">
    <property type="entry name" value="Peptidase_S1A"/>
</dbReference>
<dbReference type="PROSITE" id="PS00135">
    <property type="entry name" value="TRYPSIN_SER"/>
    <property type="match status" value="1"/>
</dbReference>
<keyword evidence="3 11" id="KW-0732">Signal</keyword>
<evidence type="ECO:0000313" key="13">
    <source>
        <dbReference type="Proteomes" id="UP000007151"/>
    </source>
</evidence>
<keyword evidence="13" id="KW-1185">Reference proteome</keyword>
<dbReference type="PROSITE" id="PS51888">
    <property type="entry name" value="CLIP"/>
    <property type="match status" value="1"/>
</dbReference>
<dbReference type="CDD" id="cd00190">
    <property type="entry name" value="Tryp_SPc"/>
    <property type="match status" value="1"/>
</dbReference>
<dbReference type="EMBL" id="AGBW02008891">
    <property type="protein sequence ID" value="OWR52286.1"/>
    <property type="molecule type" value="Genomic_DNA"/>
</dbReference>
<dbReference type="PROSITE" id="PS50240">
    <property type="entry name" value="TRYPSIN_DOM"/>
    <property type="match status" value="1"/>
</dbReference>
<evidence type="ECO:0000313" key="12">
    <source>
        <dbReference type="EMBL" id="OWR52286.1"/>
    </source>
</evidence>
<evidence type="ECO:0000256" key="7">
    <source>
        <dbReference type="ARBA" id="ARBA00023157"/>
    </source>
</evidence>
<dbReference type="SUPFAM" id="SSF50494">
    <property type="entry name" value="Trypsin-like serine proteases"/>
    <property type="match status" value="1"/>
</dbReference>
<dbReference type="GO" id="GO:0042381">
    <property type="term" value="P:hemolymph coagulation"/>
    <property type="evidence" value="ECO:0007669"/>
    <property type="project" value="UniProtKB-KW"/>
</dbReference>
<dbReference type="KEGG" id="dpl:KGM_211237"/>
<proteinExistence type="inferred from homology"/>
<evidence type="ECO:0000256" key="10">
    <source>
        <dbReference type="RuleBase" id="RU363034"/>
    </source>
</evidence>
<dbReference type="FunFam" id="2.40.10.10:FF:000120">
    <property type="entry name" value="Putative serine protease"/>
    <property type="match status" value="1"/>
</dbReference>
<evidence type="ECO:0000256" key="4">
    <source>
        <dbReference type="ARBA" id="ARBA00022801"/>
    </source>
</evidence>
<comment type="catalytic activity">
    <reaction evidence="9">
        <text>Selective cleavage of 103-Arg-|-Ser-104 and 124-Ile-|-Ile-125 bonds in Limulus clotting factor B to form activated factor B. Cleavage of -Pro-Arg-|-Xaa- bonds in synthetic substrates.</text>
        <dbReference type="EC" id="3.4.21.84"/>
    </reaction>
</comment>
<sequence length="394" mass="44040">MDKIILAIPLTIVIIATVYSDIIEAPNQYCKTKFTNGTCVKVTDCPYALTLIYKHDYDTLSNLTCGFNKHQPQVCCPQQDFPILYDTKEEPATNRPKPMNLKPVATTTFSPHIETKNDSSNVLPNKTICGKVKNKGVSDRIVGGSVVEVDEHPWLARIQHKFDDNTIFGCSAALITNLYLLTAAHCVQNHKIIPFSVRLGEWNTKTDIDCRNNICNNSTVDININKIIVHPKYDGKLGHNSDIALIRLRDPVNFTDFIQPICLPASKYIAMQDSVINNAYWTAGWGETEYEEESVIKRQVQLNSVPIEICRAHFKVAPETEPNIICAGGIKGKDTCNGDSGGPLVKIESENYEENWYMFGITSSGSKTCGREGVPGIYTRVTSYIDWILENVKE</sequence>
<evidence type="ECO:0000256" key="2">
    <source>
        <dbReference type="ARBA" id="ARBA00022670"/>
    </source>
</evidence>
<dbReference type="Gene3D" id="3.30.1640.30">
    <property type="match status" value="1"/>
</dbReference>
<dbReference type="InterPro" id="IPR022700">
    <property type="entry name" value="CLIP"/>
</dbReference>
<dbReference type="AlphaFoldDB" id="A0A212FEW0"/>
<dbReference type="OrthoDB" id="547031at2759"/>
<dbReference type="Pfam" id="PF12032">
    <property type="entry name" value="CLIP"/>
    <property type="match status" value="1"/>
</dbReference>
<dbReference type="GO" id="GO:0004252">
    <property type="term" value="F:serine-type endopeptidase activity"/>
    <property type="evidence" value="ECO:0007669"/>
    <property type="project" value="UniProtKB-UniRule"/>
</dbReference>
<evidence type="ECO:0000256" key="11">
    <source>
        <dbReference type="RuleBase" id="RU366078"/>
    </source>
</evidence>
<keyword evidence="5" id="KW-0353">Hemolymph clotting</keyword>
<accession>A0A212FEW0</accession>
<feature type="chain" id="PRO_5041746136" description="CLIP domain-containing serine protease" evidence="11">
    <location>
        <begin position="21"/>
        <end position="394"/>
    </location>
</feature>
<comment type="similarity">
    <text evidence="8 11">Belongs to the peptidase S1 family. CLIP subfamily.</text>
</comment>
<feature type="signal peptide" evidence="11">
    <location>
        <begin position="1"/>
        <end position="20"/>
    </location>
</feature>
<dbReference type="STRING" id="278856.A0A212FEW0"/>
<gene>
    <name evidence="12" type="ORF">KGM_211237</name>
</gene>
<evidence type="ECO:0000256" key="5">
    <source>
        <dbReference type="ARBA" id="ARBA00022820"/>
    </source>
</evidence>
<name>A0A212FEW0_DANPL</name>
<dbReference type="InterPro" id="IPR018114">
    <property type="entry name" value="TRYPSIN_HIS"/>
</dbReference>
<dbReference type="InterPro" id="IPR043504">
    <property type="entry name" value="Peptidase_S1_PA_chymotrypsin"/>
</dbReference>
<evidence type="ECO:0000256" key="3">
    <source>
        <dbReference type="ARBA" id="ARBA00022729"/>
    </source>
</evidence>
<reference evidence="12 13" key="1">
    <citation type="journal article" date="2011" name="Cell">
        <title>The monarch butterfly genome yields insights into long-distance migration.</title>
        <authorList>
            <person name="Zhan S."/>
            <person name="Merlin C."/>
            <person name="Boore J.L."/>
            <person name="Reppert S.M."/>
        </authorList>
    </citation>
    <scope>NUCLEOTIDE SEQUENCE [LARGE SCALE GENOMIC DNA]</scope>
    <source>
        <strain evidence="12">F-2</strain>
    </source>
</reference>
<dbReference type="Pfam" id="PF00089">
    <property type="entry name" value="Trypsin"/>
    <property type="match status" value="1"/>
</dbReference>
<comment type="subcellular location">
    <subcellularLocation>
        <location evidence="11">Secreted</location>
    </subcellularLocation>
</comment>
<dbReference type="eggNOG" id="KOG3627">
    <property type="taxonomic scope" value="Eukaryota"/>
</dbReference>
<dbReference type="GO" id="GO:0006508">
    <property type="term" value="P:proteolysis"/>
    <property type="evidence" value="ECO:0007669"/>
    <property type="project" value="UniProtKB-KW"/>
</dbReference>
<organism evidence="12 13">
    <name type="scientific">Danaus plexippus plexippus</name>
    <dbReference type="NCBI Taxonomy" id="278856"/>
    <lineage>
        <taxon>Eukaryota</taxon>
        <taxon>Metazoa</taxon>
        <taxon>Ecdysozoa</taxon>
        <taxon>Arthropoda</taxon>
        <taxon>Hexapoda</taxon>
        <taxon>Insecta</taxon>
        <taxon>Pterygota</taxon>
        <taxon>Neoptera</taxon>
        <taxon>Endopterygota</taxon>
        <taxon>Lepidoptera</taxon>
        <taxon>Glossata</taxon>
        <taxon>Ditrysia</taxon>
        <taxon>Papilionoidea</taxon>
        <taxon>Nymphalidae</taxon>
        <taxon>Danainae</taxon>
        <taxon>Danaini</taxon>
        <taxon>Danaina</taxon>
        <taxon>Danaus</taxon>
        <taxon>Danaus</taxon>
    </lineage>
</organism>
<evidence type="ECO:0000256" key="6">
    <source>
        <dbReference type="ARBA" id="ARBA00022825"/>
    </source>
</evidence>
<dbReference type="PROSITE" id="PS00134">
    <property type="entry name" value="TRYPSIN_HIS"/>
    <property type="match status" value="1"/>
</dbReference>
<comment type="domain">
    <text evidence="11">The clip domain consists of 35-55 residues which are 'knitted' together usually by 3 conserved disulfide bonds forming a clip-like compact structure.</text>
</comment>
<evidence type="ECO:0000256" key="8">
    <source>
        <dbReference type="ARBA" id="ARBA00024195"/>
    </source>
</evidence>
<dbReference type="InterPro" id="IPR001254">
    <property type="entry name" value="Trypsin_dom"/>
</dbReference>
<evidence type="ECO:0000256" key="9">
    <source>
        <dbReference type="ARBA" id="ARBA00052079"/>
    </source>
</evidence>
<dbReference type="PANTHER" id="PTHR24252:SF7">
    <property type="entry name" value="HYALIN"/>
    <property type="match status" value="1"/>
</dbReference>
<dbReference type="GO" id="GO:0005576">
    <property type="term" value="C:extracellular region"/>
    <property type="evidence" value="ECO:0007669"/>
    <property type="project" value="UniProtKB-SubCell"/>
</dbReference>
<dbReference type="Gene3D" id="2.40.10.10">
    <property type="entry name" value="Trypsin-like serine proteases"/>
    <property type="match status" value="2"/>
</dbReference>
<dbReference type="SMART" id="SM00020">
    <property type="entry name" value="Tryp_SPc"/>
    <property type="match status" value="1"/>
</dbReference>
<keyword evidence="1" id="KW-0768">Sushi</keyword>
<comment type="caution">
    <text evidence="12">The sequence shown here is derived from an EMBL/GenBank/DDBJ whole genome shotgun (WGS) entry which is preliminary data.</text>
</comment>
<keyword evidence="11" id="KW-0964">Secreted</keyword>
<dbReference type="InterPro" id="IPR033116">
    <property type="entry name" value="TRYPSIN_SER"/>
</dbReference>
<protein>
    <recommendedName>
        <fullName evidence="11">CLIP domain-containing serine protease</fullName>
        <ecNumber evidence="10">3.4.21.-</ecNumber>
    </recommendedName>
</protein>
<dbReference type="PANTHER" id="PTHR24252">
    <property type="entry name" value="ACROSIN-RELATED"/>
    <property type="match status" value="1"/>
</dbReference>
<keyword evidence="4 10" id="KW-0378">Hydrolase</keyword>
<dbReference type="InterPro" id="IPR038565">
    <property type="entry name" value="CLIP_sf"/>
</dbReference>
<keyword evidence="2 10" id="KW-0645">Protease</keyword>
<dbReference type="InterPro" id="IPR009003">
    <property type="entry name" value="Peptidase_S1_PA"/>
</dbReference>
<dbReference type="SMART" id="SM00680">
    <property type="entry name" value="CLIP"/>
    <property type="match status" value="1"/>
</dbReference>
<keyword evidence="6 10" id="KW-0720">Serine protease</keyword>
<dbReference type="Proteomes" id="UP000007151">
    <property type="component" value="Unassembled WGS sequence"/>
</dbReference>
<keyword evidence="7" id="KW-1015">Disulfide bond</keyword>
<dbReference type="EC" id="3.4.21.-" evidence="10"/>